<evidence type="ECO:0000256" key="1">
    <source>
        <dbReference type="SAM" id="MobiDB-lite"/>
    </source>
</evidence>
<accession>A0A8H7QUQ2</accession>
<feature type="region of interest" description="Disordered" evidence="1">
    <location>
        <begin position="1"/>
        <end position="27"/>
    </location>
</feature>
<organism evidence="2 3">
    <name type="scientific">Mucor saturninus</name>
    <dbReference type="NCBI Taxonomy" id="64648"/>
    <lineage>
        <taxon>Eukaryota</taxon>
        <taxon>Fungi</taxon>
        <taxon>Fungi incertae sedis</taxon>
        <taxon>Mucoromycota</taxon>
        <taxon>Mucoromycotina</taxon>
        <taxon>Mucoromycetes</taxon>
        <taxon>Mucorales</taxon>
        <taxon>Mucorineae</taxon>
        <taxon>Mucoraceae</taxon>
        <taxon>Mucor</taxon>
    </lineage>
</organism>
<feature type="compositionally biased region" description="Basic and acidic residues" evidence="1">
    <location>
        <begin position="1"/>
        <end position="10"/>
    </location>
</feature>
<evidence type="ECO:0000313" key="3">
    <source>
        <dbReference type="Proteomes" id="UP000603453"/>
    </source>
</evidence>
<dbReference type="Proteomes" id="UP000603453">
    <property type="component" value="Unassembled WGS sequence"/>
</dbReference>
<dbReference type="EMBL" id="JAEPRD010000119">
    <property type="protein sequence ID" value="KAG2197971.1"/>
    <property type="molecule type" value="Genomic_DNA"/>
</dbReference>
<sequence length="126" mass="13954">MEIDHPDKVEQSSSSSSSTPLATTDPVVTHVTSVPISTPARNTFDEDAGQVLTRISECKKRIHDLYEQEAIVMRTNTSTIPELQLRQHKINAIAHDLEYYHNALVSANTLFASSKDMSVSLLSNQT</sequence>
<dbReference type="AlphaFoldDB" id="A0A8H7QUQ2"/>
<reference evidence="2" key="1">
    <citation type="submission" date="2020-12" db="EMBL/GenBank/DDBJ databases">
        <title>Metabolic potential, ecology and presence of endohyphal bacteria is reflected in genomic diversity of Mucoromycotina.</title>
        <authorList>
            <person name="Muszewska A."/>
            <person name="Okrasinska A."/>
            <person name="Steczkiewicz K."/>
            <person name="Drgas O."/>
            <person name="Orlowska M."/>
            <person name="Perlinska-Lenart U."/>
            <person name="Aleksandrzak-Piekarczyk T."/>
            <person name="Szatraj K."/>
            <person name="Zielenkiewicz U."/>
            <person name="Pilsyk S."/>
            <person name="Malc E."/>
            <person name="Mieczkowski P."/>
            <person name="Kruszewska J.S."/>
            <person name="Biernat P."/>
            <person name="Pawlowska J."/>
        </authorList>
    </citation>
    <scope>NUCLEOTIDE SEQUENCE</scope>
    <source>
        <strain evidence="2">WA0000017839</strain>
    </source>
</reference>
<name>A0A8H7QUQ2_9FUNG</name>
<keyword evidence="3" id="KW-1185">Reference proteome</keyword>
<protein>
    <submittedName>
        <fullName evidence="2">Uncharacterized protein</fullName>
    </submittedName>
</protein>
<gene>
    <name evidence="2" type="ORF">INT47_002998</name>
</gene>
<evidence type="ECO:0000313" key="2">
    <source>
        <dbReference type="EMBL" id="KAG2197971.1"/>
    </source>
</evidence>
<proteinExistence type="predicted"/>
<comment type="caution">
    <text evidence="2">The sequence shown here is derived from an EMBL/GenBank/DDBJ whole genome shotgun (WGS) entry which is preliminary data.</text>
</comment>